<evidence type="ECO:0000313" key="2">
    <source>
        <dbReference type="EMBL" id="AJE47185.1"/>
    </source>
</evidence>
<dbReference type="HOGENOM" id="CLU_127674_2_1_5"/>
<dbReference type="Pfam" id="PF04883">
    <property type="entry name" value="HK97-gp10_like"/>
    <property type="match status" value="1"/>
</dbReference>
<name>A0A0B5E1C1_9RHOB</name>
<accession>A0A0B5E1C1</accession>
<keyword evidence="3" id="KW-1185">Reference proteome</keyword>
<dbReference type="OrthoDB" id="8480914at2"/>
<dbReference type="AlphaFoldDB" id="A0A0B5E1C1"/>
<evidence type="ECO:0000256" key="1">
    <source>
        <dbReference type="SAM" id="MobiDB-lite"/>
    </source>
</evidence>
<feature type="region of interest" description="Disordered" evidence="1">
    <location>
        <begin position="56"/>
        <end position="76"/>
    </location>
</feature>
<dbReference type="NCBIfam" id="TIGR01725">
    <property type="entry name" value="phge_HK97_gp10"/>
    <property type="match status" value="1"/>
</dbReference>
<dbReference type="STRING" id="1208324.P73_2470"/>
<proteinExistence type="predicted"/>
<reference evidence="2 3" key="1">
    <citation type="journal article" date="2014" name="Int. J. Syst. Evol. Microbiol.">
        <title>Celeribacter indicus sp. nov., a polycyclic aromatic hydrocarbon-degrading bacterium from deep-sea sediment and reclassification of Huaishuia halophila as Celeribacter halophilus comb. nov.</title>
        <authorList>
            <person name="Lai Q."/>
            <person name="Cao J."/>
            <person name="Yuan J."/>
            <person name="Li F."/>
            <person name="Shao Z."/>
        </authorList>
    </citation>
    <scope>NUCLEOTIDE SEQUENCE [LARGE SCALE GENOMIC DNA]</scope>
    <source>
        <strain evidence="2">P73</strain>
    </source>
</reference>
<dbReference type="KEGG" id="cid:P73_2470"/>
<dbReference type="Proteomes" id="UP000031521">
    <property type="component" value="Chromosome"/>
</dbReference>
<sequence>MEKDGGLSKFQKRMQAIPKDVRAAVKPALVRNAEEMARTMRTMVPEETGKLKESILVTGPGESTPPYSQPGGSQSVGLTQAAVTAGNSDARYAHLVEYGHSNGFMQGAEQGTRGQEVPAKPFFWPAVRLHRKKAASSIKRAISKAVKESGK</sequence>
<dbReference type="EMBL" id="CP004393">
    <property type="protein sequence ID" value="AJE47185.1"/>
    <property type="molecule type" value="Genomic_DNA"/>
</dbReference>
<organism evidence="2 3">
    <name type="scientific">Celeribacter indicus</name>
    <dbReference type="NCBI Taxonomy" id="1208324"/>
    <lineage>
        <taxon>Bacteria</taxon>
        <taxon>Pseudomonadati</taxon>
        <taxon>Pseudomonadota</taxon>
        <taxon>Alphaproteobacteria</taxon>
        <taxon>Rhodobacterales</taxon>
        <taxon>Roseobacteraceae</taxon>
        <taxon>Celeribacter</taxon>
    </lineage>
</organism>
<dbReference type="RefSeq" id="WP_043869802.1">
    <property type="nucleotide sequence ID" value="NZ_CP004393.1"/>
</dbReference>
<dbReference type="InterPro" id="IPR010064">
    <property type="entry name" value="HK97-gp10_tail"/>
</dbReference>
<evidence type="ECO:0000313" key="3">
    <source>
        <dbReference type="Proteomes" id="UP000031521"/>
    </source>
</evidence>
<gene>
    <name evidence="2" type="ORF">P73_2470</name>
</gene>
<protein>
    <submittedName>
        <fullName evidence="2">Phage protein, HK97, gp10</fullName>
    </submittedName>
</protein>